<feature type="domain" description="Membrane insertase YidC/Oxa/ALB C-terminal" evidence="13">
    <location>
        <begin position="176"/>
        <end position="371"/>
    </location>
</feature>
<keyword evidence="7" id="KW-0496">Mitochondrion</keyword>
<keyword evidence="6 12" id="KW-1133">Transmembrane helix</keyword>
<evidence type="ECO:0000256" key="12">
    <source>
        <dbReference type="SAM" id="Phobius"/>
    </source>
</evidence>
<dbReference type="CDD" id="cd20069">
    <property type="entry name" value="5TM_Oxa1-like"/>
    <property type="match status" value="1"/>
</dbReference>
<name>A0A4Y7QH96_9AGAM</name>
<proteinExistence type="inferred from homology"/>
<dbReference type="PANTHER" id="PTHR12428:SF66">
    <property type="entry name" value="MITOCHONDRIAL INNER MEMBRANE PROTEIN OXA1L"/>
    <property type="match status" value="1"/>
</dbReference>
<evidence type="ECO:0000256" key="6">
    <source>
        <dbReference type="ARBA" id="ARBA00022989"/>
    </source>
</evidence>
<dbReference type="EMBL" id="ML170160">
    <property type="protein sequence ID" value="TDL26805.1"/>
    <property type="molecule type" value="Genomic_DNA"/>
</dbReference>
<gene>
    <name evidence="14" type="ORF">BD410DRAFT_835932</name>
</gene>
<evidence type="ECO:0000256" key="11">
    <source>
        <dbReference type="SAM" id="MobiDB-lite"/>
    </source>
</evidence>
<protein>
    <recommendedName>
        <fullName evidence="13">Membrane insertase YidC/Oxa/ALB C-terminal domain-containing protein</fullName>
    </recommendedName>
</protein>
<keyword evidence="8 12" id="KW-0472">Membrane</keyword>
<dbReference type="GO" id="GO:0032977">
    <property type="term" value="F:membrane insertase activity"/>
    <property type="evidence" value="ECO:0007669"/>
    <property type="project" value="InterPro"/>
</dbReference>
<keyword evidence="4" id="KW-0999">Mitochondrion inner membrane</keyword>
<feature type="coiled-coil region" evidence="10">
    <location>
        <begin position="212"/>
        <end position="239"/>
    </location>
</feature>
<evidence type="ECO:0000256" key="4">
    <source>
        <dbReference type="ARBA" id="ARBA00022792"/>
    </source>
</evidence>
<dbReference type="VEuPathDB" id="FungiDB:BD410DRAFT_835932"/>
<reference evidence="14 15" key="1">
    <citation type="submission" date="2018-06" db="EMBL/GenBank/DDBJ databases">
        <title>A transcriptomic atlas of mushroom development highlights an independent origin of complex multicellularity.</title>
        <authorList>
            <consortium name="DOE Joint Genome Institute"/>
            <person name="Krizsan K."/>
            <person name="Almasi E."/>
            <person name="Merenyi Z."/>
            <person name="Sahu N."/>
            <person name="Viragh M."/>
            <person name="Koszo T."/>
            <person name="Mondo S."/>
            <person name="Kiss B."/>
            <person name="Balint B."/>
            <person name="Kues U."/>
            <person name="Barry K."/>
            <person name="Hegedus J.C."/>
            <person name="Henrissat B."/>
            <person name="Johnson J."/>
            <person name="Lipzen A."/>
            <person name="Ohm R."/>
            <person name="Nagy I."/>
            <person name="Pangilinan J."/>
            <person name="Yan J."/>
            <person name="Xiong Y."/>
            <person name="Grigoriev I.V."/>
            <person name="Hibbett D.S."/>
            <person name="Nagy L.G."/>
        </authorList>
    </citation>
    <scope>NUCLEOTIDE SEQUENCE [LARGE SCALE GENOMIC DNA]</scope>
    <source>
        <strain evidence="14 15">SZMC22713</strain>
    </source>
</reference>
<feature type="region of interest" description="Disordered" evidence="11">
    <location>
        <begin position="64"/>
        <end position="118"/>
    </location>
</feature>
<evidence type="ECO:0000256" key="5">
    <source>
        <dbReference type="ARBA" id="ARBA00022946"/>
    </source>
</evidence>
<dbReference type="InterPro" id="IPR001708">
    <property type="entry name" value="YidC/ALB3/OXA1/COX18"/>
</dbReference>
<keyword evidence="3 9" id="KW-0812">Transmembrane</keyword>
<dbReference type="Pfam" id="PF02096">
    <property type="entry name" value="60KD_IMP"/>
    <property type="match status" value="1"/>
</dbReference>
<sequence length="441" mass="48061">MSLPLAVHSTARRAVPRYFTEPHSSRVLTGGLRRSRLGLAKSGANPHLRPIGCRNLSSWWPWTSSGPNTPSQGDSTLTPAPPTPPPLEGVSSATPFPPAPSGAPLSGNPLSNPDNLNAPLEVLSESPISDAATSIAYQIPPLQYGDLAALDLVHWTPVGFFVKVLEVVQVSTGLPWWATITLTTLGTRVLLVPLALKAVQNNARMAPIAKPLAEIREELTEAKAKRDTLALQRAAVKQQKLMKSAGVSPWSSVGAMLAQVTAQFGFFIALRRMCELPVVQLTQGGFGYLMDLTASDPYYILPLVNTLVINMQLRLTAKDVASVANPNMPHIINGFKMFSFLGVAFLSWLPAGLNVHLLVSIFAVCLQTLFTRIPSVRMKLGLPALSKLNIKPPTIRETIAFARNAWREKLREQEKMHFAEMEKRRRMQGIGGQRKVGGRRS</sequence>
<feature type="transmembrane region" description="Helical" evidence="12">
    <location>
        <begin position="355"/>
        <end position="373"/>
    </location>
</feature>
<accession>A0A4Y7QH96</accession>
<dbReference type="GO" id="GO:0032979">
    <property type="term" value="P:protein insertion into mitochondrial inner membrane from matrix"/>
    <property type="evidence" value="ECO:0007669"/>
    <property type="project" value="TreeGrafter"/>
</dbReference>
<dbReference type="Proteomes" id="UP000294933">
    <property type="component" value="Unassembled WGS sequence"/>
</dbReference>
<keyword evidence="10" id="KW-0175">Coiled coil</keyword>
<dbReference type="STRING" id="50990.A0A4Y7QH96"/>
<dbReference type="OrthoDB" id="2148490at2759"/>
<evidence type="ECO:0000256" key="1">
    <source>
        <dbReference type="ARBA" id="ARBA00004448"/>
    </source>
</evidence>
<dbReference type="GO" id="GO:0005743">
    <property type="term" value="C:mitochondrial inner membrane"/>
    <property type="evidence" value="ECO:0007669"/>
    <property type="project" value="UniProtKB-SubCell"/>
</dbReference>
<feature type="compositionally biased region" description="Polar residues" evidence="11">
    <location>
        <begin position="64"/>
        <end position="75"/>
    </location>
</feature>
<evidence type="ECO:0000256" key="10">
    <source>
        <dbReference type="SAM" id="Coils"/>
    </source>
</evidence>
<evidence type="ECO:0000256" key="9">
    <source>
        <dbReference type="RuleBase" id="RU003945"/>
    </source>
</evidence>
<dbReference type="InterPro" id="IPR028055">
    <property type="entry name" value="YidC/Oxa/ALB_C"/>
</dbReference>
<dbReference type="PANTHER" id="PTHR12428">
    <property type="entry name" value="OXA1"/>
    <property type="match status" value="1"/>
</dbReference>
<evidence type="ECO:0000259" key="13">
    <source>
        <dbReference type="Pfam" id="PF02096"/>
    </source>
</evidence>
<evidence type="ECO:0000256" key="2">
    <source>
        <dbReference type="ARBA" id="ARBA00009877"/>
    </source>
</evidence>
<organism evidence="14 15">
    <name type="scientific">Rickenella mellea</name>
    <dbReference type="NCBI Taxonomy" id="50990"/>
    <lineage>
        <taxon>Eukaryota</taxon>
        <taxon>Fungi</taxon>
        <taxon>Dikarya</taxon>
        <taxon>Basidiomycota</taxon>
        <taxon>Agaricomycotina</taxon>
        <taxon>Agaricomycetes</taxon>
        <taxon>Hymenochaetales</taxon>
        <taxon>Rickenellaceae</taxon>
        <taxon>Rickenella</taxon>
    </lineage>
</organism>
<comment type="subcellular location">
    <subcellularLocation>
        <location evidence="9">Membrane</location>
        <topology evidence="9">Multi-pass membrane protein</topology>
    </subcellularLocation>
    <subcellularLocation>
        <location evidence="1">Mitochondrion inner membrane</location>
        <topology evidence="1">Multi-pass membrane protein</topology>
    </subcellularLocation>
</comment>
<comment type="similarity">
    <text evidence="2 9">Belongs to the OXA1/ALB3/YidC family.</text>
</comment>
<keyword evidence="15" id="KW-1185">Reference proteome</keyword>
<evidence type="ECO:0000256" key="3">
    <source>
        <dbReference type="ARBA" id="ARBA00022692"/>
    </source>
</evidence>
<dbReference type="AlphaFoldDB" id="A0A4Y7QH96"/>
<keyword evidence="5" id="KW-0809">Transit peptide</keyword>
<evidence type="ECO:0000256" key="7">
    <source>
        <dbReference type="ARBA" id="ARBA00023128"/>
    </source>
</evidence>
<evidence type="ECO:0000313" key="15">
    <source>
        <dbReference type="Proteomes" id="UP000294933"/>
    </source>
</evidence>
<evidence type="ECO:0000313" key="14">
    <source>
        <dbReference type="EMBL" id="TDL26805.1"/>
    </source>
</evidence>
<evidence type="ECO:0000256" key="8">
    <source>
        <dbReference type="ARBA" id="ARBA00023136"/>
    </source>
</evidence>